<feature type="binding site" evidence="17">
    <location>
        <position position="198"/>
    </location>
    <ligand>
        <name>FAD</name>
        <dbReference type="ChEBI" id="CHEBI:57692"/>
    </ligand>
</feature>
<evidence type="ECO:0000256" key="9">
    <source>
        <dbReference type="ARBA" id="ARBA00022827"/>
    </source>
</evidence>
<evidence type="ECO:0000256" key="5">
    <source>
        <dbReference type="ARBA" id="ARBA00022448"/>
    </source>
</evidence>
<feature type="active site" evidence="16">
    <location>
        <position position="401"/>
    </location>
</feature>
<dbReference type="SUPFAM" id="SSF110019">
    <property type="entry name" value="ERO1-like"/>
    <property type="match status" value="1"/>
</dbReference>
<dbReference type="EMBL" id="JAJTJA010000016">
    <property type="protein sequence ID" value="KAH8689064.1"/>
    <property type="molecule type" value="Genomic_DNA"/>
</dbReference>
<feature type="binding site" evidence="17">
    <location>
        <position position="272"/>
    </location>
    <ligand>
        <name>FAD</name>
        <dbReference type="ChEBI" id="CHEBI:57692"/>
    </ligand>
</feature>
<keyword evidence="12" id="KW-0472">Membrane</keyword>
<dbReference type="Pfam" id="PF04137">
    <property type="entry name" value="ERO1"/>
    <property type="match status" value="1"/>
</dbReference>
<keyword evidence="9 17" id="KW-0274">FAD</keyword>
<evidence type="ECO:0000256" key="7">
    <source>
        <dbReference type="ARBA" id="ARBA00022729"/>
    </source>
</evidence>
<feature type="binding site" evidence="17">
    <location>
        <position position="269"/>
    </location>
    <ligand>
        <name>FAD</name>
        <dbReference type="ChEBI" id="CHEBI:57692"/>
    </ligand>
</feature>
<feature type="region of interest" description="Disordered" evidence="19">
    <location>
        <begin position="126"/>
        <end position="154"/>
    </location>
</feature>
<dbReference type="GO" id="GO:0034975">
    <property type="term" value="P:protein folding in endoplasmic reticulum"/>
    <property type="evidence" value="ECO:0007669"/>
    <property type="project" value="InterPro"/>
</dbReference>
<feature type="disulfide bond" description="Redox-active" evidence="18">
    <location>
        <begin position="398"/>
        <end position="401"/>
    </location>
</feature>
<evidence type="ECO:0000256" key="13">
    <source>
        <dbReference type="ARBA" id="ARBA00023157"/>
    </source>
</evidence>
<keyword evidence="5" id="KW-0813">Transport</keyword>
<name>A0AAD4KCZ1_9EURO</name>
<comment type="similarity">
    <text evidence="3">Belongs to the EROs family.</text>
</comment>
<accession>A0AAD4KCZ1</accession>
<evidence type="ECO:0000256" key="16">
    <source>
        <dbReference type="PIRSR" id="PIRSR017205-1"/>
    </source>
</evidence>
<evidence type="ECO:0000256" key="17">
    <source>
        <dbReference type="PIRSR" id="PIRSR017205-2"/>
    </source>
</evidence>
<feature type="active site" description="Nucleophile" evidence="16">
    <location>
        <position position="398"/>
    </location>
</feature>
<keyword evidence="22" id="KW-1185">Reference proteome</keyword>
<dbReference type="GO" id="GO:0016972">
    <property type="term" value="F:thiol oxidase activity"/>
    <property type="evidence" value="ECO:0007669"/>
    <property type="project" value="InterPro"/>
</dbReference>
<feature type="disulfide bond" description="Redox-active" evidence="18">
    <location>
        <begin position="98"/>
        <end position="103"/>
    </location>
</feature>
<keyword evidence="6" id="KW-0285">Flavoprotein</keyword>
<dbReference type="Proteomes" id="UP001201262">
    <property type="component" value="Unassembled WGS sequence"/>
</dbReference>
<evidence type="ECO:0000256" key="2">
    <source>
        <dbReference type="ARBA" id="ARBA00004367"/>
    </source>
</evidence>
<dbReference type="GO" id="GO:0071949">
    <property type="term" value="F:FAD binding"/>
    <property type="evidence" value="ECO:0007669"/>
    <property type="project" value="InterPro"/>
</dbReference>
<organism evidence="21 22">
    <name type="scientific">Talaromyces proteolyticus</name>
    <dbReference type="NCBI Taxonomy" id="1131652"/>
    <lineage>
        <taxon>Eukaryota</taxon>
        <taxon>Fungi</taxon>
        <taxon>Dikarya</taxon>
        <taxon>Ascomycota</taxon>
        <taxon>Pezizomycotina</taxon>
        <taxon>Eurotiomycetes</taxon>
        <taxon>Eurotiomycetidae</taxon>
        <taxon>Eurotiales</taxon>
        <taxon>Trichocomaceae</taxon>
        <taxon>Talaromyces</taxon>
        <taxon>Talaromyces sect. Bacilispori</taxon>
    </lineage>
</organism>
<feature type="signal peptide" evidence="20">
    <location>
        <begin position="1"/>
        <end position="21"/>
    </location>
</feature>
<keyword evidence="7 20" id="KW-0732">Signal</keyword>
<evidence type="ECO:0000313" key="21">
    <source>
        <dbReference type="EMBL" id="KAH8689064.1"/>
    </source>
</evidence>
<evidence type="ECO:0000256" key="19">
    <source>
        <dbReference type="SAM" id="MobiDB-lite"/>
    </source>
</evidence>
<evidence type="ECO:0000256" key="12">
    <source>
        <dbReference type="ARBA" id="ARBA00023136"/>
    </source>
</evidence>
<dbReference type="RefSeq" id="XP_046065490.1">
    <property type="nucleotide sequence ID" value="XM_046217616.1"/>
</dbReference>
<dbReference type="InterPro" id="IPR007266">
    <property type="entry name" value="Ero1"/>
</dbReference>
<evidence type="ECO:0000256" key="15">
    <source>
        <dbReference type="ARBA" id="ARBA00023284"/>
    </source>
</evidence>
<evidence type="ECO:0000256" key="3">
    <source>
        <dbReference type="ARBA" id="ARBA00008277"/>
    </source>
</evidence>
<evidence type="ECO:0000256" key="10">
    <source>
        <dbReference type="ARBA" id="ARBA00022982"/>
    </source>
</evidence>
<feature type="chain" id="PRO_5042121120" evidence="20">
    <location>
        <begin position="22"/>
        <end position="587"/>
    </location>
</feature>
<evidence type="ECO:0000256" key="11">
    <source>
        <dbReference type="ARBA" id="ARBA00023002"/>
    </source>
</evidence>
<comment type="caution">
    <text evidence="21">The sequence shown here is derived from an EMBL/GenBank/DDBJ whole genome shotgun (WGS) entry which is preliminary data.</text>
</comment>
<evidence type="ECO:0000256" key="4">
    <source>
        <dbReference type="ARBA" id="ARBA00011802"/>
    </source>
</evidence>
<dbReference type="InterPro" id="IPR037192">
    <property type="entry name" value="ERO1-like_sf"/>
</dbReference>
<evidence type="ECO:0000256" key="18">
    <source>
        <dbReference type="PIRSR" id="PIRSR017205-3"/>
    </source>
</evidence>
<keyword evidence="15" id="KW-0676">Redox-active center</keyword>
<sequence length="587" mass="67654">MPSAARTFYLAIFALFIPAHATLDSAKTSSPYSSDTCAIEPHATVSDTCASYATLDALNDEVRPILTSITQDTDFFSYYRLNLFNKICPFWQDETSLCGNIACAVNTIDSQEDLPPIWRIEELGKLEGPHAGHPGRRQQQERPKQKPLQGGLGEDVGESCVVEYDDECDERDYCVPEDEGAAAKGDYVSLVDNPERFTGYAGLGAHQVWDAIYRENCFVKPSSSPSSQLAPLQGLQVQAANNFRSVLHKELPQLDDECLEKRVFHRIISGMHASISTHLCWEYLNQTTDEWGPNVQCYKDRLHKHPERISNLYFNYALVARAVAKLQKHLQHYNFCSFDPDQDLETKNKVLALTEQLHNRPQIFDEAVMFQDEHSIELKEDFRNRFRNVSRLMDCVGCDKCRLWGKLQVNGYGTALKVLFEYDETKNGENPLLRRTELVALVNTLARISKSIAAVRRFREAVQAGNDQILVSDSKSEAVVEDEGVRYYRHSDSNLYPDNYEPEYEYPDNGRPWEQREKTETLAEEFWQEWRIFWNTLAWVLKSWMAVPGTVWDILVLEFNRLWHFWLGLPVPLRTWKIQFPEPREEL</sequence>
<dbReference type="PIRSF" id="PIRSF017205">
    <property type="entry name" value="ERO1"/>
    <property type="match status" value="1"/>
</dbReference>
<keyword evidence="14" id="KW-0325">Glycoprotein</keyword>
<feature type="binding site" evidence="17">
    <location>
        <position position="301"/>
    </location>
    <ligand>
        <name>FAD</name>
        <dbReference type="ChEBI" id="CHEBI:57692"/>
    </ligand>
</feature>
<comment type="subcellular location">
    <subcellularLocation>
        <location evidence="2">Endoplasmic reticulum membrane</location>
        <topology evidence="2">Peripheral membrane protein</topology>
        <orientation evidence="2">Lumenal side</orientation>
    </subcellularLocation>
</comment>
<evidence type="ECO:0000256" key="20">
    <source>
        <dbReference type="SAM" id="SignalP"/>
    </source>
</evidence>
<comment type="subunit">
    <text evidence="4">May function both as a monomer and a homodimer.</text>
</comment>
<evidence type="ECO:0000313" key="22">
    <source>
        <dbReference type="Proteomes" id="UP001201262"/>
    </source>
</evidence>
<evidence type="ECO:0000256" key="1">
    <source>
        <dbReference type="ARBA" id="ARBA00001974"/>
    </source>
</evidence>
<dbReference type="GeneID" id="70247903"/>
<protein>
    <submittedName>
        <fullName evidence="21">Oxidoreductin</fullName>
    </submittedName>
</protein>
<dbReference type="PANTHER" id="PTHR12613">
    <property type="entry name" value="ERO1-RELATED"/>
    <property type="match status" value="1"/>
</dbReference>
<keyword evidence="13 18" id="KW-1015">Disulfide bond</keyword>
<evidence type="ECO:0000256" key="6">
    <source>
        <dbReference type="ARBA" id="ARBA00022630"/>
    </source>
</evidence>
<comment type="cofactor">
    <cofactor evidence="1 17">
        <name>FAD</name>
        <dbReference type="ChEBI" id="CHEBI:57692"/>
    </cofactor>
</comment>
<gene>
    <name evidence="21" type="ORF">BGW36DRAFT_391702</name>
</gene>
<evidence type="ECO:0000256" key="14">
    <source>
        <dbReference type="ARBA" id="ARBA00023180"/>
    </source>
</evidence>
<proteinExistence type="inferred from homology"/>
<keyword evidence="8" id="KW-0256">Endoplasmic reticulum</keyword>
<dbReference type="GO" id="GO:0015035">
    <property type="term" value="F:protein-disulfide reductase activity"/>
    <property type="evidence" value="ECO:0007669"/>
    <property type="project" value="InterPro"/>
</dbReference>
<keyword evidence="10" id="KW-0249">Electron transport</keyword>
<dbReference type="GO" id="GO:0005789">
    <property type="term" value="C:endoplasmic reticulum membrane"/>
    <property type="evidence" value="ECO:0007669"/>
    <property type="project" value="UniProtKB-SubCell"/>
</dbReference>
<reference evidence="21" key="1">
    <citation type="submission" date="2021-12" db="EMBL/GenBank/DDBJ databases">
        <title>Convergent genome expansion in fungi linked to evolution of root-endophyte symbiosis.</title>
        <authorList>
            <consortium name="DOE Joint Genome Institute"/>
            <person name="Ke Y.-H."/>
            <person name="Bonito G."/>
            <person name="Liao H.-L."/>
            <person name="Looney B."/>
            <person name="Rojas-Flechas A."/>
            <person name="Nash J."/>
            <person name="Hameed K."/>
            <person name="Schadt C."/>
            <person name="Martin F."/>
            <person name="Crous P.W."/>
            <person name="Miettinen O."/>
            <person name="Magnuson J.K."/>
            <person name="Labbe J."/>
            <person name="Jacobson D."/>
            <person name="Doktycz M.J."/>
            <person name="Veneault-Fourrey C."/>
            <person name="Kuo A."/>
            <person name="Mondo S."/>
            <person name="Calhoun S."/>
            <person name="Riley R."/>
            <person name="Ohm R."/>
            <person name="LaButti K."/>
            <person name="Andreopoulos B."/>
            <person name="Pangilinan J."/>
            <person name="Nolan M."/>
            <person name="Tritt A."/>
            <person name="Clum A."/>
            <person name="Lipzen A."/>
            <person name="Daum C."/>
            <person name="Barry K."/>
            <person name="Grigoriev I.V."/>
            <person name="Vilgalys R."/>
        </authorList>
    </citation>
    <scope>NUCLEOTIDE SEQUENCE</scope>
    <source>
        <strain evidence="21">PMI_201</strain>
    </source>
</reference>
<dbReference type="PANTHER" id="PTHR12613:SF0">
    <property type="entry name" value="ERO1-LIKE PROTEIN"/>
    <property type="match status" value="1"/>
</dbReference>
<dbReference type="AlphaFoldDB" id="A0AAD4KCZ1"/>
<feature type="binding site" evidence="17">
    <location>
        <position position="209"/>
    </location>
    <ligand>
        <name>FAD</name>
        <dbReference type="ChEBI" id="CHEBI:57692"/>
    </ligand>
</feature>
<evidence type="ECO:0000256" key="8">
    <source>
        <dbReference type="ARBA" id="ARBA00022824"/>
    </source>
</evidence>
<feature type="binding site" evidence="17">
    <location>
        <position position="196"/>
    </location>
    <ligand>
        <name>FAD</name>
        <dbReference type="ChEBI" id="CHEBI:57692"/>
    </ligand>
</feature>
<keyword evidence="11" id="KW-0560">Oxidoreductase</keyword>